<dbReference type="GO" id="GO:0004540">
    <property type="term" value="F:RNA nuclease activity"/>
    <property type="evidence" value="ECO:0007669"/>
    <property type="project" value="InterPro"/>
</dbReference>
<dbReference type="InterPro" id="IPR008201">
    <property type="entry name" value="HepT-like"/>
</dbReference>
<keyword evidence="5" id="KW-1185">Reference proteome</keyword>
<proteinExistence type="predicted"/>
<dbReference type="GO" id="GO:0110001">
    <property type="term" value="C:toxin-antitoxin complex"/>
    <property type="evidence" value="ECO:0007669"/>
    <property type="project" value="InterPro"/>
</dbReference>
<comment type="caution">
    <text evidence="4">The sequence shown here is derived from an EMBL/GenBank/DDBJ whole genome shotgun (WGS) entry which is preliminary data.</text>
</comment>
<dbReference type="RefSeq" id="WP_124933945.1">
    <property type="nucleotide sequence ID" value="NZ_RQZC01000011.1"/>
</dbReference>
<evidence type="ECO:0000256" key="2">
    <source>
        <dbReference type="ARBA" id="ARBA00022722"/>
    </source>
</evidence>
<reference evidence="4 5" key="1">
    <citation type="submission" date="2018-11" db="EMBL/GenBank/DDBJ databases">
        <title>Genomes From Bacteria Associated with the Canine Oral Cavity: a Test Case for Automated Genome-Based Taxonomic Assignment.</title>
        <authorList>
            <person name="Coil D.A."/>
            <person name="Jospin G."/>
            <person name="Darling A.E."/>
            <person name="Wallis C."/>
            <person name="Davis I.J."/>
            <person name="Harris S."/>
            <person name="Eisen J.A."/>
            <person name="Holcombe L.J."/>
            <person name="O'Flynn C."/>
        </authorList>
    </citation>
    <scope>NUCLEOTIDE SEQUENCE [LARGE SCALE GENOMIC DNA]</scope>
    <source>
        <strain evidence="4 5">OH5050</strain>
    </source>
</reference>
<evidence type="ECO:0000313" key="5">
    <source>
        <dbReference type="Proteomes" id="UP000271272"/>
    </source>
</evidence>
<evidence type="ECO:0000256" key="1">
    <source>
        <dbReference type="ARBA" id="ARBA00022649"/>
    </source>
</evidence>
<dbReference type="GO" id="GO:0016787">
    <property type="term" value="F:hydrolase activity"/>
    <property type="evidence" value="ECO:0007669"/>
    <property type="project" value="UniProtKB-KW"/>
</dbReference>
<gene>
    <name evidence="4" type="ORF">EII10_07830</name>
</gene>
<keyword evidence="3" id="KW-0378">Hydrolase</keyword>
<accession>A0A3P1V4J9</accession>
<evidence type="ECO:0000256" key="3">
    <source>
        <dbReference type="ARBA" id="ARBA00022801"/>
    </source>
</evidence>
<protein>
    <submittedName>
        <fullName evidence="4">DUF86 domain-containing protein</fullName>
    </submittedName>
</protein>
<name>A0A3P1V4J9_9ACTO</name>
<keyword evidence="1" id="KW-1277">Toxin-antitoxin system</keyword>
<dbReference type="EMBL" id="RQZC01000011">
    <property type="protein sequence ID" value="RRD29132.1"/>
    <property type="molecule type" value="Genomic_DNA"/>
</dbReference>
<organism evidence="4 5">
    <name type="scientific">Actinomyces bowdenii</name>
    <dbReference type="NCBI Taxonomy" id="131109"/>
    <lineage>
        <taxon>Bacteria</taxon>
        <taxon>Bacillati</taxon>
        <taxon>Actinomycetota</taxon>
        <taxon>Actinomycetes</taxon>
        <taxon>Actinomycetales</taxon>
        <taxon>Actinomycetaceae</taxon>
        <taxon>Actinomyces</taxon>
    </lineage>
</organism>
<sequence length="114" mass="12930">MNEPLEGRTKRHLADLSRFGGEAEFIRSHGYEAYTAWTEQGALLRNAGERILIKVATVVEKLPADYKDDHPEIDWAGITRMHNLVSHHYDKVNDDLLWPALTVRIPALLTVLGL</sequence>
<dbReference type="AlphaFoldDB" id="A0A3P1V4J9"/>
<keyword evidence="2" id="KW-0540">Nuclease</keyword>
<evidence type="ECO:0000313" key="4">
    <source>
        <dbReference type="EMBL" id="RRD29132.1"/>
    </source>
</evidence>
<dbReference type="Pfam" id="PF01934">
    <property type="entry name" value="HepT-like"/>
    <property type="match status" value="1"/>
</dbReference>
<dbReference type="OrthoDB" id="159782at2"/>
<dbReference type="Proteomes" id="UP000271272">
    <property type="component" value="Unassembled WGS sequence"/>
</dbReference>